<evidence type="ECO:0008006" key="4">
    <source>
        <dbReference type="Google" id="ProtNLM"/>
    </source>
</evidence>
<evidence type="ECO:0000256" key="1">
    <source>
        <dbReference type="SAM" id="Phobius"/>
    </source>
</evidence>
<feature type="transmembrane region" description="Helical" evidence="1">
    <location>
        <begin position="14"/>
        <end position="38"/>
    </location>
</feature>
<keyword evidence="3" id="KW-1185">Reference proteome</keyword>
<evidence type="ECO:0000313" key="3">
    <source>
        <dbReference type="Proteomes" id="UP000414233"/>
    </source>
</evidence>
<dbReference type="EMBL" id="CABPRZ010000001">
    <property type="protein sequence ID" value="VVD64249.1"/>
    <property type="molecule type" value="Genomic_DNA"/>
</dbReference>
<accession>A0A5E4RQB2</accession>
<evidence type="ECO:0000313" key="2">
    <source>
        <dbReference type="EMBL" id="VVD64249.1"/>
    </source>
</evidence>
<proteinExistence type="predicted"/>
<dbReference type="Proteomes" id="UP000414233">
    <property type="component" value="Unassembled WGS sequence"/>
</dbReference>
<keyword evidence="1" id="KW-1133">Transmembrane helix</keyword>
<reference evidence="2 3" key="1">
    <citation type="submission" date="2019-08" db="EMBL/GenBank/DDBJ databases">
        <authorList>
            <person name="Peeters C."/>
        </authorList>
    </citation>
    <scope>NUCLEOTIDE SEQUENCE [LARGE SCALE GENOMIC DNA]</scope>
    <source>
        <strain evidence="2 3">LMG 30175</strain>
    </source>
</reference>
<organism evidence="2 3">
    <name type="scientific">Pandoraea terrae</name>
    <dbReference type="NCBI Taxonomy" id="1537710"/>
    <lineage>
        <taxon>Bacteria</taxon>
        <taxon>Pseudomonadati</taxon>
        <taxon>Pseudomonadota</taxon>
        <taxon>Betaproteobacteria</taxon>
        <taxon>Burkholderiales</taxon>
        <taxon>Burkholderiaceae</taxon>
        <taxon>Pandoraea</taxon>
    </lineage>
</organism>
<keyword evidence="1" id="KW-0812">Transmembrane</keyword>
<sequence length="187" mass="20467">MRDLYDCWRMEQSLGFIIMAGGVAAVVTGLALWALVYFPMKAAKATNSAGEAEFGEGVAKIVKAVKITGPAVGLLTFLAGVGAIYQGVKFAYDKSAGYYARSIKMEPPAHESLASVRDLLSDDKRSHVRIILQKEAETFPVEGAFYGECIPDLLQKICGQYSEKLECIQNYDDRSIKIQLKQTAQSD</sequence>
<keyword evidence="1" id="KW-0472">Membrane</keyword>
<name>A0A5E4RQB2_9BURK</name>
<protein>
    <recommendedName>
        <fullName evidence="4">Transmembrane protein</fullName>
    </recommendedName>
</protein>
<gene>
    <name evidence="2" type="ORF">PTE30175_00258</name>
</gene>
<dbReference type="AlphaFoldDB" id="A0A5E4RQB2"/>